<dbReference type="Proteomes" id="UP000058925">
    <property type="component" value="Chromosome"/>
</dbReference>
<dbReference type="PANTHER" id="PTHR19328:SF13">
    <property type="entry name" value="HIPL1 PROTEIN"/>
    <property type="match status" value="1"/>
</dbReference>
<accession>A0A654LXJ2</accession>
<gene>
    <name evidence="2" type="primary">yliI_2</name>
    <name evidence="2" type="ORF">NMY3_00752</name>
</gene>
<feature type="domain" description="Glucose/Sorbosone dehydrogenase" evidence="1">
    <location>
        <begin position="52"/>
        <end position="351"/>
    </location>
</feature>
<evidence type="ECO:0000313" key="3">
    <source>
        <dbReference type="Proteomes" id="UP000058925"/>
    </source>
</evidence>
<dbReference type="RefSeq" id="WP_196817526.1">
    <property type="nucleotide sequence ID" value="NZ_CP012850.1"/>
</dbReference>
<organism evidence="2 3">
    <name type="scientific">Candidatus Nitrosocosmicus oleophilus</name>
    <dbReference type="NCBI Taxonomy" id="1353260"/>
    <lineage>
        <taxon>Archaea</taxon>
        <taxon>Nitrososphaerota</taxon>
        <taxon>Nitrososphaeria</taxon>
        <taxon>Nitrososphaerales</taxon>
        <taxon>Nitrososphaeraceae</taxon>
        <taxon>Candidatus Nitrosocosmicus</taxon>
    </lineage>
</organism>
<dbReference type="InterPro" id="IPR011042">
    <property type="entry name" value="6-blade_b-propeller_TolB-like"/>
</dbReference>
<dbReference type="EMBL" id="CP012850">
    <property type="protein sequence ID" value="ALI34961.1"/>
    <property type="molecule type" value="Genomic_DNA"/>
</dbReference>
<dbReference type="GeneID" id="60420892"/>
<sequence>MMNKYVVIVIGITVVIISALTIINTPSDTTILLPSPYAEDRASAVKVIADGLEYPTGVAVLPDKRIIITEQTGKALILNSNGSQLNNYEVTDNYFDEGAGLLGLVIHPQFVNNHYLYLYYTYKNNDNQTFNKIIRLQEKNNSLSEAETIIDHIPASKLHNGGVLKFGPDGKLYIGVGDTTNSELAQNLSSLAGKILRVNDDGTIPSDNPFPNSSIYSYGHRNVVGITWDFNNNTMYASEAGRIGNDEINVIKAGENYGWPIEECGNLEESLFINAEFCFTPSIYPSGILISNSTELDYYGKLIVATLKGEHLRSIDPISKDQSSILTGYGKIKDVTEDSDGSLYLITNNRDFFDNGGGAIDKLLKIVKNN</sequence>
<dbReference type="KEGG" id="taa:NMY3_00752"/>
<protein>
    <submittedName>
        <fullName evidence="2">Soluble aldose sugar dehydrogenase YliI</fullName>
        <ecNumber evidence="2">1.1.5.-</ecNumber>
    </submittedName>
</protein>
<keyword evidence="2" id="KW-0560">Oxidoreductase</keyword>
<dbReference type="OrthoDB" id="6744at2157"/>
<dbReference type="Gene3D" id="2.120.10.30">
    <property type="entry name" value="TolB, C-terminal domain"/>
    <property type="match status" value="1"/>
</dbReference>
<evidence type="ECO:0000313" key="2">
    <source>
        <dbReference type="EMBL" id="ALI34961.1"/>
    </source>
</evidence>
<dbReference type="GO" id="GO:0016491">
    <property type="term" value="F:oxidoreductase activity"/>
    <property type="evidence" value="ECO:0007669"/>
    <property type="project" value="UniProtKB-KW"/>
</dbReference>
<reference evidence="3" key="1">
    <citation type="submission" date="2015-10" db="EMBL/GenBank/DDBJ databases">
        <title>Niche specialization of a soil ammonia-oxidizing archaeon, Candidatus Nitrosocosmicus oleophilus.</title>
        <authorList>
            <person name="Jung M.-Y."/>
            <person name="Rhee S.-K."/>
        </authorList>
    </citation>
    <scope>NUCLEOTIDE SEQUENCE [LARGE SCALE GENOMIC DNA]</scope>
    <source>
        <strain evidence="3">MY3</strain>
    </source>
</reference>
<keyword evidence="3" id="KW-1185">Reference proteome</keyword>
<dbReference type="InterPro" id="IPR012938">
    <property type="entry name" value="Glc/Sorbosone_DH"/>
</dbReference>
<dbReference type="EC" id="1.1.5.-" evidence="2"/>
<proteinExistence type="predicted"/>
<dbReference type="PANTHER" id="PTHR19328">
    <property type="entry name" value="HEDGEHOG-INTERACTING PROTEIN"/>
    <property type="match status" value="1"/>
</dbReference>
<evidence type="ECO:0000259" key="1">
    <source>
        <dbReference type="Pfam" id="PF07995"/>
    </source>
</evidence>
<dbReference type="InterPro" id="IPR011041">
    <property type="entry name" value="Quinoprot_gluc/sorb_DH_b-prop"/>
</dbReference>
<dbReference type="SUPFAM" id="SSF50952">
    <property type="entry name" value="Soluble quinoprotein glucose dehydrogenase"/>
    <property type="match status" value="1"/>
</dbReference>
<dbReference type="Pfam" id="PF07995">
    <property type="entry name" value="GSDH"/>
    <property type="match status" value="1"/>
</dbReference>
<dbReference type="AlphaFoldDB" id="A0A654LXJ2"/>
<name>A0A654LXJ2_9ARCH</name>